<dbReference type="SMART" id="SM00320">
    <property type="entry name" value="WD40"/>
    <property type="match status" value="7"/>
</dbReference>
<keyword evidence="7" id="KW-1185">Reference proteome</keyword>
<keyword evidence="2" id="KW-0677">Repeat</keyword>
<feature type="region of interest" description="Disordered" evidence="4">
    <location>
        <begin position="1"/>
        <end position="26"/>
    </location>
</feature>
<evidence type="ECO:0000313" key="7">
    <source>
        <dbReference type="Proteomes" id="UP001648503"/>
    </source>
</evidence>
<dbReference type="Pfam" id="PF00400">
    <property type="entry name" value="WD40"/>
    <property type="match status" value="5"/>
</dbReference>
<feature type="repeat" description="WD" evidence="3">
    <location>
        <begin position="412"/>
        <end position="446"/>
    </location>
</feature>
<dbReference type="PROSITE" id="PS50082">
    <property type="entry name" value="WD_REPEATS_2"/>
    <property type="match status" value="5"/>
</dbReference>
<dbReference type="InterPro" id="IPR036322">
    <property type="entry name" value="WD40_repeat_dom_sf"/>
</dbReference>
<dbReference type="InterPro" id="IPR032847">
    <property type="entry name" value="PRPF17"/>
</dbReference>
<keyword evidence="1 3" id="KW-0853">WD repeat</keyword>
<comment type="caution">
    <text evidence="6">The sequence shown here is derived from an EMBL/GenBank/DDBJ whole genome shotgun (WGS) entry which is preliminary data.</text>
</comment>
<gene>
    <name evidence="6" type="ORF">BASA50_006978</name>
    <name evidence="5" type="ORF">BASA50_008801</name>
</gene>
<dbReference type="Proteomes" id="UP001648503">
    <property type="component" value="Unassembled WGS sequence"/>
</dbReference>
<proteinExistence type="predicted"/>
<dbReference type="PROSITE" id="PS00678">
    <property type="entry name" value="WD_REPEATS_1"/>
    <property type="match status" value="1"/>
</dbReference>
<evidence type="ECO:0000256" key="1">
    <source>
        <dbReference type="ARBA" id="ARBA00022574"/>
    </source>
</evidence>
<evidence type="ECO:0000256" key="2">
    <source>
        <dbReference type="ARBA" id="ARBA00022737"/>
    </source>
</evidence>
<evidence type="ECO:0000256" key="3">
    <source>
        <dbReference type="PROSITE-ProRule" id="PRU00221"/>
    </source>
</evidence>
<feature type="repeat" description="WD" evidence="3">
    <location>
        <begin position="544"/>
        <end position="577"/>
    </location>
</feature>
<evidence type="ECO:0008006" key="8">
    <source>
        <dbReference type="Google" id="ProtNLM"/>
    </source>
</evidence>
<dbReference type="EMBL" id="JAFCIX010000340">
    <property type="protein sequence ID" value="KAH6594073.1"/>
    <property type="molecule type" value="Genomic_DNA"/>
</dbReference>
<dbReference type="InterPro" id="IPR015943">
    <property type="entry name" value="WD40/YVTN_repeat-like_dom_sf"/>
</dbReference>
<feature type="repeat" description="WD" evidence="3">
    <location>
        <begin position="514"/>
        <end position="543"/>
    </location>
</feature>
<dbReference type="CDD" id="cd00200">
    <property type="entry name" value="WD40"/>
    <property type="match status" value="1"/>
</dbReference>
<accession>A0ABQ8F8K7</accession>
<dbReference type="SUPFAM" id="SSF50978">
    <property type="entry name" value="WD40 repeat-like"/>
    <property type="match status" value="1"/>
</dbReference>
<dbReference type="PROSITE" id="PS50294">
    <property type="entry name" value="WD_REPEATS_REGION"/>
    <property type="match status" value="4"/>
</dbReference>
<dbReference type="PRINTS" id="PR00320">
    <property type="entry name" value="GPROTEINBRPT"/>
</dbReference>
<feature type="repeat" description="WD" evidence="3">
    <location>
        <begin position="282"/>
        <end position="316"/>
    </location>
</feature>
<dbReference type="Gene3D" id="2.130.10.10">
    <property type="entry name" value="YVTN repeat-like/Quinoprotein amine dehydrogenase"/>
    <property type="match status" value="1"/>
</dbReference>
<dbReference type="InterPro" id="IPR001680">
    <property type="entry name" value="WD40_rpt"/>
</dbReference>
<dbReference type="EMBL" id="JAFCIX010000413">
    <property type="protein sequence ID" value="KAH6591299.1"/>
    <property type="molecule type" value="Genomic_DNA"/>
</dbReference>
<dbReference type="PANTHER" id="PTHR43979:SF1">
    <property type="entry name" value="PRE-MRNA-PROCESSING FACTOR 17"/>
    <property type="match status" value="1"/>
</dbReference>
<organism evidence="6 7">
    <name type="scientific">Batrachochytrium salamandrivorans</name>
    <dbReference type="NCBI Taxonomy" id="1357716"/>
    <lineage>
        <taxon>Eukaryota</taxon>
        <taxon>Fungi</taxon>
        <taxon>Fungi incertae sedis</taxon>
        <taxon>Chytridiomycota</taxon>
        <taxon>Chytridiomycota incertae sedis</taxon>
        <taxon>Chytridiomycetes</taxon>
        <taxon>Rhizophydiales</taxon>
        <taxon>Rhizophydiales incertae sedis</taxon>
        <taxon>Batrachochytrium</taxon>
    </lineage>
</organism>
<dbReference type="InterPro" id="IPR019775">
    <property type="entry name" value="WD40_repeat_CS"/>
</dbReference>
<sequence>MDSLVASYDSCSETDGEKSPTRKTASVVNSNATITMTPTTTVEPVVKRTKIDLAPDVLTQDLSTFAYIPSVTTKEIAFNVPYQDLSRPLQGPANPFVAAKAMANRNTMTGFVEDHNMSEHSFNELHRTFVNFGYTKDPDAQCDGQYVGDKKRMNAKQGALVSEIKPSSSTVTKKRKPKGDPSDIDGYAGPWAGYEGEQMDVPDRTAEQDSWAPTDDPEAHERALAAALAAKVGSERTIFHGKSEKDYLGRTYMHVPHDTGVDLHSEPGSQECFLPKRLIHTWTGHTKGVNAIRFLPETAHLLLSAGMDSKVMLWDVYNDRQCLRTYAGHHKGVRDISFSNDGRRFLSASYDKYLKLWDTETGACISRFTTKRVPYCVKFNPDPAKQDIFLTGCQDKKIYQFDIRTGEIVQEYDQHLGAVNTITFVDDNRRFVTTSDDKTLRAWEVDIPVVIKYVAEPDMHSMPAVTLSHNKKWLACQSLDNQIIIYSARDRFRINRKKVFKGHLVAGYACQPNFSPDTRYILSGDSEGKIWFWDWKTCKMVKKIKAHDGVVMGCEWHPHETSKVATCSWDGTIKFWD</sequence>
<feature type="repeat" description="WD" evidence="3">
    <location>
        <begin position="326"/>
        <end position="367"/>
    </location>
</feature>
<dbReference type="PANTHER" id="PTHR43979">
    <property type="entry name" value="PRE-MRNA-PROCESSING FACTOR 17"/>
    <property type="match status" value="1"/>
</dbReference>
<evidence type="ECO:0000313" key="6">
    <source>
        <dbReference type="EMBL" id="KAH6594073.1"/>
    </source>
</evidence>
<feature type="region of interest" description="Disordered" evidence="4">
    <location>
        <begin position="156"/>
        <end position="197"/>
    </location>
</feature>
<dbReference type="InterPro" id="IPR020472">
    <property type="entry name" value="WD40_PAC1"/>
</dbReference>
<name>A0ABQ8F8K7_9FUNG</name>
<evidence type="ECO:0000313" key="5">
    <source>
        <dbReference type="EMBL" id="KAH6591299.1"/>
    </source>
</evidence>
<reference evidence="6 7" key="1">
    <citation type="submission" date="2021-02" db="EMBL/GenBank/DDBJ databases">
        <title>Variation within the Batrachochytrium salamandrivorans European outbreak.</title>
        <authorList>
            <person name="Kelly M."/>
            <person name="Pasmans F."/>
            <person name="Shea T.P."/>
            <person name="Munoz J.F."/>
            <person name="Carranza S."/>
            <person name="Cuomo C.A."/>
            <person name="Martel A."/>
        </authorList>
    </citation>
    <scope>NUCLEOTIDE SEQUENCE [LARGE SCALE GENOMIC DNA]</scope>
    <source>
        <strain evidence="6 7">AMFP18/2</strain>
    </source>
</reference>
<protein>
    <recommendedName>
        <fullName evidence="8">Anaphase-promoting complex subunit 4 WD40 domain-containing protein</fullName>
    </recommendedName>
</protein>
<evidence type="ECO:0000256" key="4">
    <source>
        <dbReference type="SAM" id="MobiDB-lite"/>
    </source>
</evidence>